<proteinExistence type="predicted"/>
<dbReference type="GO" id="GO:0000155">
    <property type="term" value="F:phosphorelay sensor kinase activity"/>
    <property type="evidence" value="ECO:0007669"/>
    <property type="project" value="InterPro"/>
</dbReference>
<dbReference type="CDD" id="cd00082">
    <property type="entry name" value="HisKA"/>
    <property type="match status" value="1"/>
</dbReference>
<evidence type="ECO:0000256" key="4">
    <source>
        <dbReference type="ARBA" id="ARBA00022679"/>
    </source>
</evidence>
<dbReference type="InterPro" id="IPR036890">
    <property type="entry name" value="HATPase_C_sf"/>
</dbReference>
<dbReference type="Pfam" id="PF02518">
    <property type="entry name" value="HATPase_c"/>
    <property type="match status" value="1"/>
</dbReference>
<dbReference type="SUPFAM" id="SSF55874">
    <property type="entry name" value="ATPase domain of HSP90 chaperone/DNA topoisomerase II/histidine kinase"/>
    <property type="match status" value="1"/>
</dbReference>
<keyword evidence="4" id="KW-0808">Transferase</keyword>
<name>A0A3B0S9P0_9ZZZZ</name>
<dbReference type="SUPFAM" id="SSF52172">
    <property type="entry name" value="CheY-like"/>
    <property type="match status" value="1"/>
</dbReference>
<dbReference type="SMART" id="SM00388">
    <property type="entry name" value="HisKA"/>
    <property type="match status" value="1"/>
</dbReference>
<dbReference type="InterPro" id="IPR003594">
    <property type="entry name" value="HATPase_dom"/>
</dbReference>
<dbReference type="Gene3D" id="1.10.287.130">
    <property type="match status" value="1"/>
</dbReference>
<dbReference type="PRINTS" id="PR00344">
    <property type="entry name" value="BCTRLSENSOR"/>
</dbReference>
<sequence>MWRLAKNSGGKQMTDRKSRLTDDEIKRLIMENARLNKTVQVLMDRVEQDMDQQQDSFSIFQTAIKLEETVSQRTNELSDLNMRLMEELSEREKIEQKLKIAKQQAEEANKSKTTFLATASHDLRQPLNAARLFIASLIDSDIGTENARHVARISQSLDALDGLLGILLNISQLDSGGIIPTFCHFRLQDLLDRVVPDYIRTGREKGLKLRMVPTAGVVHSDPRLLETILRNFLSNAVRYTNEGGVLIGCRKRGQEITIQVIDSGIGIRKNQQASIFEEFIQVHEDHTAGGRGIGLGLSIVQRISGLLKARIQVRSRFGKGSMFSISLPRGDGDNITLPYGGHIPNFSPPDSLGGRIVAVIDNDRDVLDGMAALLGKWGCRTIAGISADICLAQLIEQDISPDIIIADYHLNGEECGSDAIREIRAEYSGHIPAIIITSDRDPDLEEMIKTQNLPLIHKPVAAAGLHALIQHLISRDMGLP</sequence>
<evidence type="ECO:0000256" key="2">
    <source>
        <dbReference type="ARBA" id="ARBA00012438"/>
    </source>
</evidence>
<dbReference type="InterPro" id="IPR004358">
    <property type="entry name" value="Sig_transdc_His_kin-like_C"/>
</dbReference>
<dbReference type="InterPro" id="IPR011006">
    <property type="entry name" value="CheY-like_superfamily"/>
</dbReference>
<dbReference type="Gene3D" id="3.30.565.10">
    <property type="entry name" value="Histidine kinase-like ATPase, C-terminal domain"/>
    <property type="match status" value="1"/>
</dbReference>
<dbReference type="PROSITE" id="PS50110">
    <property type="entry name" value="RESPONSE_REGULATORY"/>
    <property type="match status" value="1"/>
</dbReference>
<dbReference type="Pfam" id="PF00072">
    <property type="entry name" value="Response_reg"/>
    <property type="match status" value="1"/>
</dbReference>
<keyword evidence="6" id="KW-0175">Coiled coil</keyword>
<dbReference type="InterPro" id="IPR005467">
    <property type="entry name" value="His_kinase_dom"/>
</dbReference>
<evidence type="ECO:0000313" key="9">
    <source>
        <dbReference type="EMBL" id="VAV99481.1"/>
    </source>
</evidence>
<reference evidence="9" key="1">
    <citation type="submission" date="2018-06" db="EMBL/GenBank/DDBJ databases">
        <authorList>
            <person name="Zhirakovskaya E."/>
        </authorList>
    </citation>
    <scope>NUCLEOTIDE SEQUENCE</scope>
</reference>
<dbReference type="PROSITE" id="PS50109">
    <property type="entry name" value="HIS_KIN"/>
    <property type="match status" value="1"/>
</dbReference>
<feature type="coiled-coil region" evidence="6">
    <location>
        <begin position="77"/>
        <end position="111"/>
    </location>
</feature>
<organism evidence="9">
    <name type="scientific">hydrothermal vent metagenome</name>
    <dbReference type="NCBI Taxonomy" id="652676"/>
    <lineage>
        <taxon>unclassified sequences</taxon>
        <taxon>metagenomes</taxon>
        <taxon>ecological metagenomes</taxon>
    </lineage>
</organism>
<dbReference type="FunFam" id="3.30.565.10:FF:000049">
    <property type="entry name" value="Two-component sensor histidine kinase"/>
    <property type="match status" value="1"/>
</dbReference>
<evidence type="ECO:0000256" key="1">
    <source>
        <dbReference type="ARBA" id="ARBA00000085"/>
    </source>
</evidence>
<feature type="domain" description="Response regulatory" evidence="8">
    <location>
        <begin position="356"/>
        <end position="473"/>
    </location>
</feature>
<dbReference type="SMART" id="SM00448">
    <property type="entry name" value="REC"/>
    <property type="match status" value="1"/>
</dbReference>
<evidence type="ECO:0000256" key="3">
    <source>
        <dbReference type="ARBA" id="ARBA00022553"/>
    </source>
</evidence>
<dbReference type="Pfam" id="PF00512">
    <property type="entry name" value="HisKA"/>
    <property type="match status" value="1"/>
</dbReference>
<keyword evidence="3" id="KW-0597">Phosphoprotein</keyword>
<dbReference type="SUPFAM" id="SSF47384">
    <property type="entry name" value="Homodimeric domain of signal transducing histidine kinase"/>
    <property type="match status" value="1"/>
</dbReference>
<keyword evidence="5" id="KW-0418">Kinase</keyword>
<comment type="catalytic activity">
    <reaction evidence="1">
        <text>ATP + protein L-histidine = ADP + protein N-phospho-L-histidine.</text>
        <dbReference type="EC" id="2.7.13.3"/>
    </reaction>
</comment>
<dbReference type="GO" id="GO:0005886">
    <property type="term" value="C:plasma membrane"/>
    <property type="evidence" value="ECO:0007669"/>
    <property type="project" value="TreeGrafter"/>
</dbReference>
<dbReference type="PANTHER" id="PTHR43047:SF9">
    <property type="entry name" value="HISTIDINE KINASE"/>
    <property type="match status" value="1"/>
</dbReference>
<protein>
    <recommendedName>
        <fullName evidence="2">histidine kinase</fullName>
        <ecNumber evidence="2">2.7.13.3</ecNumber>
    </recommendedName>
</protein>
<evidence type="ECO:0000259" key="8">
    <source>
        <dbReference type="PROSITE" id="PS50110"/>
    </source>
</evidence>
<dbReference type="InterPro" id="IPR003661">
    <property type="entry name" value="HisK_dim/P_dom"/>
</dbReference>
<dbReference type="InterPro" id="IPR001789">
    <property type="entry name" value="Sig_transdc_resp-reg_receiver"/>
</dbReference>
<dbReference type="GO" id="GO:0009927">
    <property type="term" value="F:histidine phosphotransfer kinase activity"/>
    <property type="evidence" value="ECO:0007669"/>
    <property type="project" value="TreeGrafter"/>
</dbReference>
<evidence type="ECO:0000256" key="6">
    <source>
        <dbReference type="SAM" id="Coils"/>
    </source>
</evidence>
<dbReference type="AlphaFoldDB" id="A0A3B0S9P0"/>
<gene>
    <name evidence="9" type="ORF">MNBD_ALPHA01-1633</name>
</gene>
<evidence type="ECO:0000259" key="7">
    <source>
        <dbReference type="PROSITE" id="PS50109"/>
    </source>
</evidence>
<dbReference type="InterPro" id="IPR036097">
    <property type="entry name" value="HisK_dim/P_sf"/>
</dbReference>
<accession>A0A3B0S9P0</accession>
<dbReference type="PANTHER" id="PTHR43047">
    <property type="entry name" value="TWO-COMPONENT HISTIDINE PROTEIN KINASE"/>
    <property type="match status" value="1"/>
</dbReference>
<dbReference type="Gene3D" id="3.40.50.2300">
    <property type="match status" value="1"/>
</dbReference>
<feature type="domain" description="Histidine kinase" evidence="7">
    <location>
        <begin position="118"/>
        <end position="331"/>
    </location>
</feature>
<dbReference type="CDD" id="cd00156">
    <property type="entry name" value="REC"/>
    <property type="match status" value="1"/>
</dbReference>
<dbReference type="EC" id="2.7.13.3" evidence="2"/>
<dbReference type="EMBL" id="UOEJ01000114">
    <property type="protein sequence ID" value="VAV99481.1"/>
    <property type="molecule type" value="Genomic_DNA"/>
</dbReference>
<evidence type="ECO:0000256" key="5">
    <source>
        <dbReference type="ARBA" id="ARBA00022777"/>
    </source>
</evidence>
<dbReference type="SMART" id="SM00387">
    <property type="entry name" value="HATPase_c"/>
    <property type="match status" value="1"/>
</dbReference>